<evidence type="ECO:0000256" key="2">
    <source>
        <dbReference type="ARBA" id="ARBA00007868"/>
    </source>
</evidence>
<evidence type="ECO:0000256" key="4">
    <source>
        <dbReference type="ARBA" id="ARBA00020902"/>
    </source>
</evidence>
<comment type="similarity">
    <text evidence="2 11">Belongs to the LpxB family.</text>
</comment>
<evidence type="ECO:0000313" key="12">
    <source>
        <dbReference type="EMBL" id="TCJ88710.1"/>
    </source>
</evidence>
<evidence type="ECO:0000256" key="5">
    <source>
        <dbReference type="ARBA" id="ARBA00022516"/>
    </source>
</evidence>
<evidence type="ECO:0000256" key="10">
    <source>
        <dbReference type="ARBA" id="ARBA00048975"/>
    </source>
</evidence>
<evidence type="ECO:0000256" key="1">
    <source>
        <dbReference type="ARBA" id="ARBA00002056"/>
    </source>
</evidence>
<comment type="function">
    <text evidence="1 11">Condensation of UDP-2,3-diacylglucosamine and 2,3-diacylglucosamine-1-phosphate to form lipid A disaccharide, a precursor of lipid A, a phosphorylated glycolipid that anchors the lipopolysaccharide to the outer membrane of the cell.</text>
</comment>
<evidence type="ECO:0000256" key="7">
    <source>
        <dbReference type="ARBA" id="ARBA00022676"/>
    </source>
</evidence>
<keyword evidence="7 11" id="KW-0328">Glycosyltransferase</keyword>
<accession>A0A4R1F5K7</accession>
<dbReference type="EMBL" id="SMFQ01000002">
    <property type="protein sequence ID" value="TCJ88710.1"/>
    <property type="molecule type" value="Genomic_DNA"/>
</dbReference>
<dbReference type="NCBIfam" id="TIGR00215">
    <property type="entry name" value="lpxB"/>
    <property type="match status" value="1"/>
</dbReference>
<keyword evidence="5 11" id="KW-0444">Lipid biosynthesis</keyword>
<evidence type="ECO:0000313" key="13">
    <source>
        <dbReference type="Proteomes" id="UP000294887"/>
    </source>
</evidence>
<name>A0A4R1F5K7_9GAMM</name>
<dbReference type="PANTHER" id="PTHR30372:SF4">
    <property type="entry name" value="LIPID-A-DISACCHARIDE SYNTHASE, MITOCHONDRIAL-RELATED"/>
    <property type="match status" value="1"/>
</dbReference>
<dbReference type="HAMAP" id="MF_00392">
    <property type="entry name" value="LpxB"/>
    <property type="match status" value="1"/>
</dbReference>
<evidence type="ECO:0000256" key="9">
    <source>
        <dbReference type="ARBA" id="ARBA00023098"/>
    </source>
</evidence>
<evidence type="ECO:0000256" key="11">
    <source>
        <dbReference type="HAMAP-Rule" id="MF_00392"/>
    </source>
</evidence>
<dbReference type="EC" id="2.4.1.182" evidence="3 11"/>
<dbReference type="InterPro" id="IPR003835">
    <property type="entry name" value="Glyco_trans_19"/>
</dbReference>
<dbReference type="Proteomes" id="UP000294887">
    <property type="component" value="Unassembled WGS sequence"/>
</dbReference>
<dbReference type="UniPathway" id="UPA00973"/>
<dbReference type="AlphaFoldDB" id="A0A4R1F5K7"/>
<evidence type="ECO:0000256" key="6">
    <source>
        <dbReference type="ARBA" id="ARBA00022556"/>
    </source>
</evidence>
<dbReference type="PANTHER" id="PTHR30372">
    <property type="entry name" value="LIPID-A-DISACCHARIDE SYNTHASE"/>
    <property type="match status" value="1"/>
</dbReference>
<keyword evidence="13" id="KW-1185">Reference proteome</keyword>
<keyword evidence="8 11" id="KW-0808">Transferase</keyword>
<evidence type="ECO:0000256" key="3">
    <source>
        <dbReference type="ARBA" id="ARBA00012687"/>
    </source>
</evidence>
<proteinExistence type="inferred from homology"/>
<sequence length="388" mass="43678">MRIAIIAGEASGDILGARLIEALKVHYPQATFEGIAGKEMQQAGCTTMYAMDRLSLMGFSEVLPRYLELTKLRNGLIKDWIANPPDLFVGIDAPDFNLKIEKKLYQAGIPAVHYVSPSFWAWREGRVKKMVNAMSLMLTLFPFEVDFYKKHGIRAEFTGHPLADEIPVDAEPIVAREQLGLANDAFILAVLPGSRMGEIKRIAPDFLKGLKLIYQKHPDWTFVAPLINEKVKQEFDNLKQEIAPEVPITYIDGQSRLVMQAADQILMASGTAVLEGMLVGRPMVAAYRVTPTTAKIIRLFKMIKSKYYTLPNNLANEFLVPELIQEDITADKVFHEVEQQFLQDEAQRSHMLNRFDEIHKQLSQDASKKAAQAIYNLLQDTKAEGVNS</sequence>
<organism evidence="12 13">
    <name type="scientific">Cocleimonas flava</name>
    <dbReference type="NCBI Taxonomy" id="634765"/>
    <lineage>
        <taxon>Bacteria</taxon>
        <taxon>Pseudomonadati</taxon>
        <taxon>Pseudomonadota</taxon>
        <taxon>Gammaproteobacteria</taxon>
        <taxon>Thiotrichales</taxon>
        <taxon>Thiotrichaceae</taxon>
        <taxon>Cocleimonas</taxon>
    </lineage>
</organism>
<protein>
    <recommendedName>
        <fullName evidence="4 11">Lipid-A-disaccharide synthase</fullName>
        <ecNumber evidence="3 11">2.4.1.182</ecNumber>
    </recommendedName>
</protein>
<comment type="caution">
    <text evidence="12">The sequence shown here is derived from an EMBL/GenBank/DDBJ whole genome shotgun (WGS) entry which is preliminary data.</text>
</comment>
<evidence type="ECO:0000256" key="8">
    <source>
        <dbReference type="ARBA" id="ARBA00022679"/>
    </source>
</evidence>
<reference evidence="12 13" key="1">
    <citation type="submission" date="2019-03" db="EMBL/GenBank/DDBJ databases">
        <title>Genomic Encyclopedia of Type Strains, Phase IV (KMG-IV): sequencing the most valuable type-strain genomes for metagenomic binning, comparative biology and taxonomic classification.</title>
        <authorList>
            <person name="Goeker M."/>
        </authorList>
    </citation>
    <scope>NUCLEOTIDE SEQUENCE [LARGE SCALE GENOMIC DNA]</scope>
    <source>
        <strain evidence="12 13">DSM 24830</strain>
    </source>
</reference>
<comment type="catalytic activity">
    <reaction evidence="10 11">
        <text>a lipid X + a UDP-2-N,3-O-bis[(3R)-3-hydroxyacyl]-alpha-D-glucosamine = a lipid A disaccharide + UDP + H(+)</text>
        <dbReference type="Rhea" id="RHEA:67828"/>
        <dbReference type="ChEBI" id="CHEBI:15378"/>
        <dbReference type="ChEBI" id="CHEBI:58223"/>
        <dbReference type="ChEBI" id="CHEBI:137748"/>
        <dbReference type="ChEBI" id="CHEBI:176338"/>
        <dbReference type="ChEBI" id="CHEBI:176343"/>
        <dbReference type="EC" id="2.4.1.182"/>
    </reaction>
</comment>
<dbReference type="GO" id="GO:0016020">
    <property type="term" value="C:membrane"/>
    <property type="evidence" value="ECO:0007669"/>
    <property type="project" value="GOC"/>
</dbReference>
<keyword evidence="9 11" id="KW-0443">Lipid metabolism</keyword>
<dbReference type="CDD" id="cd01635">
    <property type="entry name" value="Glycosyltransferase_GTB-type"/>
    <property type="match status" value="1"/>
</dbReference>
<gene>
    <name evidence="11" type="primary">lpxB</name>
    <name evidence="12" type="ORF">EV695_0568</name>
</gene>
<dbReference type="RefSeq" id="WP_165874599.1">
    <property type="nucleotide sequence ID" value="NZ_BAAAFU010000008.1"/>
</dbReference>
<comment type="pathway">
    <text evidence="11">Bacterial outer membrane biogenesis; LPS lipid A biosynthesis.</text>
</comment>
<dbReference type="GO" id="GO:0008915">
    <property type="term" value="F:lipid-A-disaccharide synthase activity"/>
    <property type="evidence" value="ECO:0007669"/>
    <property type="project" value="UniProtKB-UniRule"/>
</dbReference>
<dbReference type="SUPFAM" id="SSF53756">
    <property type="entry name" value="UDP-Glycosyltransferase/glycogen phosphorylase"/>
    <property type="match status" value="1"/>
</dbReference>
<dbReference type="GO" id="GO:0005543">
    <property type="term" value="F:phospholipid binding"/>
    <property type="evidence" value="ECO:0007669"/>
    <property type="project" value="TreeGrafter"/>
</dbReference>
<dbReference type="Pfam" id="PF02684">
    <property type="entry name" value="LpxB"/>
    <property type="match status" value="1"/>
</dbReference>
<keyword evidence="6 11" id="KW-0441">Lipid A biosynthesis</keyword>
<dbReference type="GO" id="GO:0009245">
    <property type="term" value="P:lipid A biosynthetic process"/>
    <property type="evidence" value="ECO:0007669"/>
    <property type="project" value="UniProtKB-UniRule"/>
</dbReference>